<evidence type="ECO:0000313" key="2">
    <source>
        <dbReference type="EMBL" id="KAF0971637.1"/>
    </source>
</evidence>
<dbReference type="GeneID" id="68117075"/>
<feature type="compositionally biased region" description="Polar residues" evidence="1">
    <location>
        <begin position="353"/>
        <end position="363"/>
    </location>
</feature>
<dbReference type="EMBL" id="VFQX01000074">
    <property type="protein sequence ID" value="KAF0971637.1"/>
    <property type="molecule type" value="Genomic_DNA"/>
</dbReference>
<accession>A0A6A5AY96</accession>
<dbReference type="PANTHER" id="PTHR37028:SF4">
    <property type="entry name" value="ALMS MOTIF DOMAIN-CONTAINING PROTEIN"/>
    <property type="match status" value="1"/>
</dbReference>
<comment type="caution">
    <text evidence="2">The sequence shown here is derived from an EMBL/GenBank/DDBJ whole genome shotgun (WGS) entry which is preliminary data.</text>
</comment>
<dbReference type="VEuPathDB" id="AmoebaDB:FDP41_009860"/>
<feature type="region of interest" description="Disordered" evidence="1">
    <location>
        <begin position="271"/>
        <end position="296"/>
    </location>
</feature>
<name>A0A6A5AY96_NAEFO</name>
<dbReference type="OrthoDB" id="266492at2759"/>
<dbReference type="VEuPathDB" id="AmoebaDB:NfTy_080730"/>
<dbReference type="RefSeq" id="XP_044556353.1">
    <property type="nucleotide sequence ID" value="XM_044713864.1"/>
</dbReference>
<feature type="compositionally biased region" description="Basic and acidic residues" evidence="1">
    <location>
        <begin position="271"/>
        <end position="283"/>
    </location>
</feature>
<dbReference type="PANTHER" id="PTHR37028">
    <property type="entry name" value="UNNAMED PRODUCT-RELATED"/>
    <property type="match status" value="1"/>
</dbReference>
<evidence type="ECO:0000256" key="1">
    <source>
        <dbReference type="SAM" id="MobiDB-lite"/>
    </source>
</evidence>
<proteinExistence type="predicted"/>
<keyword evidence="3" id="KW-1185">Reference proteome</keyword>
<dbReference type="VEuPathDB" id="AmoebaDB:NF0093050"/>
<evidence type="ECO:0000313" key="3">
    <source>
        <dbReference type="Proteomes" id="UP000444721"/>
    </source>
</evidence>
<organism evidence="2 3">
    <name type="scientific">Naegleria fowleri</name>
    <name type="common">Brain eating amoeba</name>
    <dbReference type="NCBI Taxonomy" id="5763"/>
    <lineage>
        <taxon>Eukaryota</taxon>
        <taxon>Discoba</taxon>
        <taxon>Heterolobosea</taxon>
        <taxon>Tetramitia</taxon>
        <taxon>Eutetramitia</taxon>
        <taxon>Vahlkampfiidae</taxon>
        <taxon>Naegleria</taxon>
    </lineage>
</organism>
<gene>
    <name evidence="2" type="ORF">FDP41_009860</name>
</gene>
<feature type="compositionally biased region" description="Polar residues" evidence="1">
    <location>
        <begin position="390"/>
        <end position="399"/>
    </location>
</feature>
<dbReference type="VEuPathDB" id="AmoebaDB:NF0093030"/>
<dbReference type="AlphaFoldDB" id="A0A6A5AY96"/>
<dbReference type="VEuPathDB" id="AmoebaDB:NF0093040"/>
<dbReference type="OMA" id="RIMSAKC"/>
<sequence length="597" mass="69103">MKKRNSSNNVFCKFATRRGEISWMSSERYLLNGVHQHEHHPVLDLTCESLETIENDGLSFESIQQVLSELQSQTMLVSERLMTSHHDDELLDEQPQDQFRGNNSTLQGSSCSNVNHLEKCQPPTWATKIQSCDDVGNNQYMRNASKSLIDTNTANENNLDKENHCPRNNSNINTIPNTHRNAFIKNDFKSQKRSRPKEFVFEDEKECTFKPKINSSYATARPSNSTIPFAERMLIWQQRKNEQMKKKREEMKKEESSLCTFKPNVTNQILEKRNNHSHNESDLSYHQTSDMTSSISSSVSQGSCLKLYEMAATKEKERQQKVAKFQAEKMKECSFKPNIIVDPTVQPRYLTSISDTTKSNSQDKGGGDVKFGNASRLSSSSIHLKRPGSASPSRSSTCNSDLISNFSRNSFEEFMERQFNTLKRKEEKVKSLQSSLQCPHKPVINRMSQNITKHNGHERIEDRVRSEKQRKEIQEKYLHAMNTKDCTFKPKINKISETLPSRSVEEMSKGDLSMKQQKIEAMKKLIEQQELKEVTFHPKTNREVHVRSVLRISSDPDSYLERLRIREEKAELRKEMLLKEKEHKEMAECSFRPKTVC</sequence>
<reference evidence="2 3" key="1">
    <citation type="journal article" date="2019" name="Sci. Rep.">
        <title>Nanopore sequencing improves the draft genome of the human pathogenic amoeba Naegleria fowleri.</title>
        <authorList>
            <person name="Liechti N."/>
            <person name="Schurch N."/>
            <person name="Bruggmann R."/>
            <person name="Wittwer M."/>
        </authorList>
    </citation>
    <scope>NUCLEOTIDE SEQUENCE [LARGE SCALE GENOMIC DNA]</scope>
    <source>
        <strain evidence="2 3">ATCC 30894</strain>
    </source>
</reference>
<dbReference type="Proteomes" id="UP000444721">
    <property type="component" value="Unassembled WGS sequence"/>
</dbReference>
<feature type="region of interest" description="Disordered" evidence="1">
    <location>
        <begin position="353"/>
        <end position="399"/>
    </location>
</feature>
<protein>
    <submittedName>
        <fullName evidence="2">Uncharacterized protein</fullName>
    </submittedName>
</protein>